<feature type="domain" description="LUD" evidence="1">
    <location>
        <begin position="118"/>
        <end position="217"/>
    </location>
</feature>
<dbReference type="EMBL" id="JADOTZ010000001">
    <property type="protein sequence ID" value="MBG6085096.1"/>
    <property type="molecule type" value="Genomic_DNA"/>
</dbReference>
<protein>
    <submittedName>
        <fullName evidence="2">L-lactate dehydrogenase complex protein LldG</fullName>
    </submittedName>
</protein>
<evidence type="ECO:0000259" key="1">
    <source>
        <dbReference type="Pfam" id="PF02589"/>
    </source>
</evidence>
<comment type="caution">
    <text evidence="2">The sequence shown here is derived from an EMBL/GenBank/DDBJ whole genome shotgun (WGS) entry which is preliminary data.</text>
</comment>
<dbReference type="Proteomes" id="UP000625033">
    <property type="component" value="Unassembled WGS sequence"/>
</dbReference>
<name>A0A931DCN3_9MICC</name>
<organism evidence="2 3">
    <name type="scientific">Zhihengliuella flava</name>
    <dbReference type="NCBI Taxonomy" id="1285193"/>
    <lineage>
        <taxon>Bacteria</taxon>
        <taxon>Bacillati</taxon>
        <taxon>Actinomycetota</taxon>
        <taxon>Actinomycetes</taxon>
        <taxon>Micrococcales</taxon>
        <taxon>Micrococcaceae</taxon>
        <taxon>Zhihengliuella</taxon>
    </lineage>
</organism>
<gene>
    <name evidence="2" type="ORF">IW252_001863</name>
</gene>
<dbReference type="InterPro" id="IPR037171">
    <property type="entry name" value="NagB/RpiA_transferase-like"/>
</dbReference>
<dbReference type="AlphaFoldDB" id="A0A931DCN3"/>
<dbReference type="InterPro" id="IPR024185">
    <property type="entry name" value="FTHF_cligase-like_sf"/>
</dbReference>
<reference evidence="2" key="1">
    <citation type="submission" date="2020-11" db="EMBL/GenBank/DDBJ databases">
        <title>Sequencing the genomes of 1000 actinobacteria strains.</title>
        <authorList>
            <person name="Klenk H.-P."/>
        </authorList>
    </citation>
    <scope>NUCLEOTIDE SEQUENCE</scope>
    <source>
        <strain evidence="2">DSM 26152</strain>
    </source>
</reference>
<evidence type="ECO:0000313" key="2">
    <source>
        <dbReference type="EMBL" id="MBG6085096.1"/>
    </source>
</evidence>
<dbReference type="PANTHER" id="PTHR43682:SF1">
    <property type="entry name" value="LACTATE UTILIZATION PROTEIN C"/>
    <property type="match status" value="1"/>
</dbReference>
<proteinExistence type="predicted"/>
<dbReference type="RefSeq" id="WP_231365977.1">
    <property type="nucleotide sequence ID" value="NZ_JADOTZ010000001.1"/>
</dbReference>
<evidence type="ECO:0000313" key="3">
    <source>
        <dbReference type="Proteomes" id="UP000625033"/>
    </source>
</evidence>
<dbReference type="Pfam" id="PF02589">
    <property type="entry name" value="LUD_dom"/>
    <property type="match status" value="1"/>
</dbReference>
<dbReference type="InterPro" id="IPR003741">
    <property type="entry name" value="LUD_dom"/>
</dbReference>
<keyword evidence="3" id="KW-1185">Reference proteome</keyword>
<sequence>MSAPEKSQGAVSAREEIFGRIRSALADAPPVPDVPREYRRTSTLGPDELMDLLTDRLIDYKARVDVVPSAEVPATVAARLSAAASCVVPDGLDDAWLADLGDGVRCYRDSREAPLSVEELDAIDAVVTSSAVSVAESGTIILDGSRAQGRRAISLVPDHHVCVVPASTIVQLLPEALPRLDVTSPQTWISGPSATSDIELERVEGVHGPRVLDVVIVTDA</sequence>
<dbReference type="SUPFAM" id="SSF100950">
    <property type="entry name" value="NagB/RpiA/CoA transferase-like"/>
    <property type="match status" value="1"/>
</dbReference>
<dbReference type="Gene3D" id="3.40.50.10420">
    <property type="entry name" value="NagB/RpiA/CoA transferase-like"/>
    <property type="match status" value="1"/>
</dbReference>
<accession>A0A931DCN3</accession>
<dbReference type="PANTHER" id="PTHR43682">
    <property type="entry name" value="LACTATE UTILIZATION PROTEIN C"/>
    <property type="match status" value="1"/>
</dbReference>